<gene>
    <name evidence="3" type="ORF">GCM10023321_78490</name>
</gene>
<evidence type="ECO:0000256" key="2">
    <source>
        <dbReference type="SAM" id="Phobius"/>
    </source>
</evidence>
<keyword evidence="4" id="KW-1185">Reference proteome</keyword>
<dbReference type="EMBL" id="BAABJP010000062">
    <property type="protein sequence ID" value="GAA5174508.1"/>
    <property type="molecule type" value="Genomic_DNA"/>
</dbReference>
<feature type="region of interest" description="Disordered" evidence="1">
    <location>
        <begin position="59"/>
        <end position="229"/>
    </location>
</feature>
<keyword evidence="2" id="KW-1133">Transmembrane helix</keyword>
<evidence type="ECO:0000313" key="4">
    <source>
        <dbReference type="Proteomes" id="UP001428817"/>
    </source>
</evidence>
<keyword evidence="2" id="KW-0472">Membrane</keyword>
<comment type="caution">
    <text evidence="3">The sequence shown here is derived from an EMBL/GenBank/DDBJ whole genome shotgun (WGS) entry which is preliminary data.</text>
</comment>
<evidence type="ECO:0000256" key="1">
    <source>
        <dbReference type="SAM" id="MobiDB-lite"/>
    </source>
</evidence>
<proteinExistence type="predicted"/>
<feature type="region of interest" description="Disordered" evidence="1">
    <location>
        <begin position="1"/>
        <end position="34"/>
    </location>
</feature>
<feature type="transmembrane region" description="Helical" evidence="2">
    <location>
        <begin position="36"/>
        <end position="56"/>
    </location>
</feature>
<accession>A0ABP9RC93</accession>
<name>A0ABP9RC93_9PSEU</name>
<keyword evidence="2" id="KW-0812">Transmembrane</keyword>
<evidence type="ECO:0000313" key="3">
    <source>
        <dbReference type="EMBL" id="GAA5174508.1"/>
    </source>
</evidence>
<protein>
    <submittedName>
        <fullName evidence="3">Uncharacterized protein</fullName>
    </submittedName>
</protein>
<dbReference type="Proteomes" id="UP001428817">
    <property type="component" value="Unassembled WGS sequence"/>
</dbReference>
<reference evidence="4" key="1">
    <citation type="journal article" date="2019" name="Int. J. Syst. Evol. Microbiol.">
        <title>The Global Catalogue of Microorganisms (GCM) 10K type strain sequencing project: providing services to taxonomists for standard genome sequencing and annotation.</title>
        <authorList>
            <consortium name="The Broad Institute Genomics Platform"/>
            <consortium name="The Broad Institute Genome Sequencing Center for Infectious Disease"/>
            <person name="Wu L."/>
            <person name="Ma J."/>
        </authorList>
    </citation>
    <scope>NUCLEOTIDE SEQUENCE [LARGE SCALE GENOMIC DNA]</scope>
    <source>
        <strain evidence="4">JCM 18303</strain>
    </source>
</reference>
<organism evidence="3 4">
    <name type="scientific">Pseudonocardia eucalypti</name>
    <dbReference type="NCBI Taxonomy" id="648755"/>
    <lineage>
        <taxon>Bacteria</taxon>
        <taxon>Bacillati</taxon>
        <taxon>Actinomycetota</taxon>
        <taxon>Actinomycetes</taxon>
        <taxon>Pseudonocardiales</taxon>
        <taxon>Pseudonocardiaceae</taxon>
        <taxon>Pseudonocardia</taxon>
    </lineage>
</organism>
<feature type="compositionally biased region" description="Basic and acidic residues" evidence="1">
    <location>
        <begin position="200"/>
        <end position="222"/>
    </location>
</feature>
<feature type="compositionally biased region" description="Basic and acidic residues" evidence="1">
    <location>
        <begin position="124"/>
        <end position="142"/>
    </location>
</feature>
<sequence>MVGDSSGRGDAAEGAGLTTTVELPDLSPRRSARQRLAVAAGALVAAGSVGAAAALFGHVEHGPAGDTDPYPAGPSGGNTVPRAAPPPAGPGKRARPAPRRAGATPVLAVLAAPTDDAVKVTPPKADKPDRARSWPVREDQLPRPRRVTKRSVGPLDGVTGTLSDVTGTAGDVVGLVGGGEPQPTRHRARSGSSDSVSTLRAREGAKDRDDYPRHRSEHRHGLLDPLGLF</sequence>